<dbReference type="PANTHER" id="PTHR48015">
    <property type="entry name" value="SERINE/THREONINE-PROTEIN KINASE TAO"/>
    <property type="match status" value="1"/>
</dbReference>
<dbReference type="GO" id="GO:0000165">
    <property type="term" value="P:MAPK cascade"/>
    <property type="evidence" value="ECO:0007669"/>
    <property type="project" value="TreeGrafter"/>
</dbReference>
<accession>A0A8J1KW77</accession>
<organism evidence="1 2">
    <name type="scientific">Xenopus laevis</name>
    <name type="common">African clawed frog</name>
    <dbReference type="NCBI Taxonomy" id="8355"/>
    <lineage>
        <taxon>Eukaryota</taxon>
        <taxon>Metazoa</taxon>
        <taxon>Chordata</taxon>
        <taxon>Craniata</taxon>
        <taxon>Vertebrata</taxon>
        <taxon>Euteleostomi</taxon>
        <taxon>Amphibia</taxon>
        <taxon>Batrachia</taxon>
        <taxon>Anura</taxon>
        <taxon>Pipoidea</taxon>
        <taxon>Pipidae</taxon>
        <taxon>Xenopodinae</taxon>
        <taxon>Xenopus</taxon>
        <taxon>Xenopus</taxon>
    </lineage>
</organism>
<dbReference type="GO" id="GO:0005737">
    <property type="term" value="C:cytoplasm"/>
    <property type="evidence" value="ECO:0007669"/>
    <property type="project" value="TreeGrafter"/>
</dbReference>
<dbReference type="GO" id="GO:0043408">
    <property type="term" value="P:regulation of MAPK cascade"/>
    <property type="evidence" value="ECO:0007669"/>
    <property type="project" value="TreeGrafter"/>
</dbReference>
<protein>
    <submittedName>
        <fullName evidence="2">Germinal center kinase 1-like</fullName>
    </submittedName>
</protein>
<evidence type="ECO:0000313" key="2">
    <source>
        <dbReference type="RefSeq" id="XP_041421560.1"/>
    </source>
</evidence>
<dbReference type="GO" id="GO:0004674">
    <property type="term" value="F:protein serine/threonine kinase activity"/>
    <property type="evidence" value="ECO:0007669"/>
    <property type="project" value="TreeGrafter"/>
</dbReference>
<dbReference type="Proteomes" id="UP000186698">
    <property type="component" value="Chromosome 6L"/>
</dbReference>
<name>A0A8J1KW77_XENLA</name>
<proteinExistence type="predicted"/>
<dbReference type="KEGG" id="xla:121394470"/>
<dbReference type="GeneID" id="121394470"/>
<dbReference type="GO" id="GO:0048812">
    <property type="term" value="P:neuron projection morphogenesis"/>
    <property type="evidence" value="ECO:0007669"/>
    <property type="project" value="TreeGrafter"/>
</dbReference>
<gene>
    <name evidence="2" type="primary">LOC121394470</name>
</gene>
<sequence length="109" mass="13012">MAEYDPPHIKLHGTEISERIMNGPAPVIKLEIWSNRFQRFIYKCLQKDPANRPFAKQLLFHRFITYNRDEGEVQYSIAEHIKKGNVFLNKKMEKLHHMHAKSAPKYRCF</sequence>
<reference evidence="2" key="1">
    <citation type="submission" date="2025-08" db="UniProtKB">
        <authorList>
            <consortium name="RefSeq"/>
        </authorList>
    </citation>
    <scope>IDENTIFICATION</scope>
    <source>
        <strain evidence="2">J_2021</strain>
        <tissue evidence="2">Erythrocytes</tissue>
    </source>
</reference>
<dbReference type="Gene3D" id="1.10.510.10">
    <property type="entry name" value="Transferase(Phosphotransferase) domain 1"/>
    <property type="match status" value="1"/>
</dbReference>
<dbReference type="RefSeq" id="XP_041421560.1">
    <property type="nucleotide sequence ID" value="XM_041565626.1"/>
</dbReference>
<dbReference type="SUPFAM" id="SSF56112">
    <property type="entry name" value="Protein kinase-like (PK-like)"/>
    <property type="match status" value="1"/>
</dbReference>
<dbReference type="InterPro" id="IPR050285">
    <property type="entry name" value="STE20_Ser/Thr_kinase"/>
</dbReference>
<dbReference type="AlphaFoldDB" id="A0A8J1KW77"/>
<evidence type="ECO:0000313" key="1">
    <source>
        <dbReference type="Proteomes" id="UP000186698"/>
    </source>
</evidence>
<dbReference type="PANTHER" id="PTHR48015:SF41">
    <property type="entry name" value="TRAF2 AND NCK-INTERACTING PROTEIN KINASE"/>
    <property type="match status" value="1"/>
</dbReference>
<dbReference type="InterPro" id="IPR011009">
    <property type="entry name" value="Kinase-like_dom_sf"/>
</dbReference>
<keyword evidence="1" id="KW-1185">Reference proteome</keyword>